<name>A0A420DU54_9RHOB</name>
<dbReference type="AlphaFoldDB" id="A0A420DU54"/>
<evidence type="ECO:0000313" key="1">
    <source>
        <dbReference type="EMBL" id="RKE97710.1"/>
    </source>
</evidence>
<accession>A0A420DU54</accession>
<sequence>MQVVTSDANLWKVEKSRKICATDNHKIVCAVEADQLFGRRIAMIVPAFGMAFKVRMRISSSMFQLVKPCIRCCNQRICSTGPFELYVFS</sequence>
<organism evidence="1 2">
    <name type="scientific">Sulfitobacter guttiformis</name>
    <dbReference type="NCBI Taxonomy" id="74349"/>
    <lineage>
        <taxon>Bacteria</taxon>
        <taxon>Pseudomonadati</taxon>
        <taxon>Pseudomonadota</taxon>
        <taxon>Alphaproteobacteria</taxon>
        <taxon>Rhodobacterales</taxon>
        <taxon>Roseobacteraceae</taxon>
        <taxon>Sulfitobacter</taxon>
    </lineage>
</organism>
<keyword evidence="2" id="KW-1185">Reference proteome</keyword>
<comment type="caution">
    <text evidence="1">The sequence shown here is derived from an EMBL/GenBank/DDBJ whole genome shotgun (WGS) entry which is preliminary data.</text>
</comment>
<dbReference type="Proteomes" id="UP000284407">
    <property type="component" value="Unassembled WGS sequence"/>
</dbReference>
<dbReference type="EMBL" id="RAQK01000001">
    <property type="protein sequence ID" value="RKE97710.1"/>
    <property type="molecule type" value="Genomic_DNA"/>
</dbReference>
<reference evidence="1 2" key="1">
    <citation type="submission" date="2018-09" db="EMBL/GenBank/DDBJ databases">
        <title>Genomic Encyclopedia of Archaeal and Bacterial Type Strains, Phase II (KMG-II): from individual species to whole genera.</title>
        <authorList>
            <person name="Goeker M."/>
        </authorList>
    </citation>
    <scope>NUCLEOTIDE SEQUENCE [LARGE SCALE GENOMIC DNA]</scope>
    <source>
        <strain evidence="1 2">DSM 11458</strain>
    </source>
</reference>
<gene>
    <name evidence="1" type="ORF">C8N30_2329</name>
</gene>
<evidence type="ECO:0000313" key="2">
    <source>
        <dbReference type="Proteomes" id="UP000284407"/>
    </source>
</evidence>
<protein>
    <submittedName>
        <fullName evidence="1">Uncharacterized protein</fullName>
    </submittedName>
</protein>
<proteinExistence type="predicted"/>